<evidence type="ECO:0008006" key="4">
    <source>
        <dbReference type="Google" id="ProtNLM"/>
    </source>
</evidence>
<evidence type="ECO:0000256" key="1">
    <source>
        <dbReference type="SAM" id="MobiDB-lite"/>
    </source>
</evidence>
<organism evidence="2 3">
    <name type="scientific">Morchella conica CCBAS932</name>
    <dbReference type="NCBI Taxonomy" id="1392247"/>
    <lineage>
        <taxon>Eukaryota</taxon>
        <taxon>Fungi</taxon>
        <taxon>Dikarya</taxon>
        <taxon>Ascomycota</taxon>
        <taxon>Pezizomycotina</taxon>
        <taxon>Pezizomycetes</taxon>
        <taxon>Pezizales</taxon>
        <taxon>Morchellaceae</taxon>
        <taxon>Morchella</taxon>
    </lineage>
</organism>
<keyword evidence="3" id="KW-1185">Reference proteome</keyword>
<proteinExistence type="predicted"/>
<dbReference type="OrthoDB" id="4538483at2759"/>
<name>A0A3N4KII2_9PEZI</name>
<dbReference type="AlphaFoldDB" id="A0A3N4KII2"/>
<dbReference type="InParanoid" id="A0A3N4KII2"/>
<sequence length="575" mass="62245">MATATPPTFTELNEHLTEVLSNPSTSILNVRLLETFTAQLPEQPTTHLTGTLVPLLAKVLAVVNEDPTPITTLLQHLLTTTTFTELLAFASQPQTLQLLSAASPAVRILGLSILEKAAAAPSEVGIVASWSDVVQKLVEVLLCDSDTGVASRAADVLVKLLAADLGVGLLWRRIFEDEGVYGTFFRLCSWKGEELPEGKKAKTEAQGRLLQVVARMAALDFSAVSTSAFPAIDKKYAASEEACGGLLEFAARWAVDADGDVMMHMVLLDFYTLLLQSTKALDYLETSGLHGATAGRYIAPAAYSDDIIDQQLLESKAAEYLATYARLHPTKLFDSPAPKIPDGRNPKRRRMSLGTGPPPPAKTLIDVTLERIEQTLKDTPQHPHTPSMDILMAMPPSVLVTDLAKKVVAMIPLSPPQTAYIDALTAVITKQGSSSEVYDNYYATHTDMWQKINSYVSTLALRDVVLACMNFIEKLLVAQDSTGTYWGAKEIVNAPNVMAFLITPPQRFSGARDPMSTAFVVATRKLEVLETVLRVLGRAGDEVPGAEGWKVVVQERLKVGLWGNGAGGEVATMEM</sequence>
<dbReference type="Proteomes" id="UP000277580">
    <property type="component" value="Unassembled WGS sequence"/>
</dbReference>
<protein>
    <recommendedName>
        <fullName evidence="4">DNA mismatch repair protein HSM3 N-terminal domain-containing protein</fullName>
    </recommendedName>
</protein>
<dbReference type="InterPro" id="IPR016024">
    <property type="entry name" value="ARM-type_fold"/>
</dbReference>
<accession>A0A3N4KII2</accession>
<dbReference type="STRING" id="1392247.A0A3N4KII2"/>
<gene>
    <name evidence="2" type="ORF">P167DRAFT_509242</name>
</gene>
<dbReference type="SUPFAM" id="SSF48371">
    <property type="entry name" value="ARM repeat"/>
    <property type="match status" value="1"/>
</dbReference>
<evidence type="ECO:0000313" key="2">
    <source>
        <dbReference type="EMBL" id="RPB10374.1"/>
    </source>
</evidence>
<evidence type="ECO:0000313" key="3">
    <source>
        <dbReference type="Proteomes" id="UP000277580"/>
    </source>
</evidence>
<dbReference type="EMBL" id="ML119143">
    <property type="protein sequence ID" value="RPB10374.1"/>
    <property type="molecule type" value="Genomic_DNA"/>
</dbReference>
<feature type="region of interest" description="Disordered" evidence="1">
    <location>
        <begin position="335"/>
        <end position="360"/>
    </location>
</feature>
<dbReference type="Gene3D" id="1.25.10.50">
    <property type="match status" value="1"/>
</dbReference>
<reference evidence="2 3" key="1">
    <citation type="journal article" date="2018" name="Nat. Ecol. Evol.">
        <title>Pezizomycetes genomes reveal the molecular basis of ectomycorrhizal truffle lifestyle.</title>
        <authorList>
            <person name="Murat C."/>
            <person name="Payen T."/>
            <person name="Noel B."/>
            <person name="Kuo A."/>
            <person name="Morin E."/>
            <person name="Chen J."/>
            <person name="Kohler A."/>
            <person name="Krizsan K."/>
            <person name="Balestrini R."/>
            <person name="Da Silva C."/>
            <person name="Montanini B."/>
            <person name="Hainaut M."/>
            <person name="Levati E."/>
            <person name="Barry K.W."/>
            <person name="Belfiori B."/>
            <person name="Cichocki N."/>
            <person name="Clum A."/>
            <person name="Dockter R.B."/>
            <person name="Fauchery L."/>
            <person name="Guy J."/>
            <person name="Iotti M."/>
            <person name="Le Tacon F."/>
            <person name="Lindquist E.A."/>
            <person name="Lipzen A."/>
            <person name="Malagnac F."/>
            <person name="Mello A."/>
            <person name="Molinier V."/>
            <person name="Miyauchi S."/>
            <person name="Poulain J."/>
            <person name="Riccioni C."/>
            <person name="Rubini A."/>
            <person name="Sitrit Y."/>
            <person name="Splivallo R."/>
            <person name="Traeger S."/>
            <person name="Wang M."/>
            <person name="Zifcakova L."/>
            <person name="Wipf D."/>
            <person name="Zambonelli A."/>
            <person name="Paolocci F."/>
            <person name="Nowrousian M."/>
            <person name="Ottonello S."/>
            <person name="Baldrian P."/>
            <person name="Spatafora J.W."/>
            <person name="Henrissat B."/>
            <person name="Nagy L.G."/>
            <person name="Aury J.M."/>
            <person name="Wincker P."/>
            <person name="Grigoriev I.V."/>
            <person name="Bonfante P."/>
            <person name="Martin F.M."/>
        </authorList>
    </citation>
    <scope>NUCLEOTIDE SEQUENCE [LARGE SCALE GENOMIC DNA]</scope>
    <source>
        <strain evidence="2 3">CCBAS932</strain>
    </source>
</reference>